<dbReference type="RefSeq" id="WP_239160796.1">
    <property type="nucleotide sequence ID" value="NZ_BOPH01000104.1"/>
</dbReference>
<dbReference type="InterPro" id="IPR039556">
    <property type="entry name" value="ICL/PEPM"/>
</dbReference>
<evidence type="ECO:0008006" key="5">
    <source>
        <dbReference type="Google" id="ProtNLM"/>
    </source>
</evidence>
<evidence type="ECO:0000313" key="4">
    <source>
        <dbReference type="Proteomes" id="UP000635606"/>
    </source>
</evidence>
<feature type="compositionally biased region" description="Polar residues" evidence="2">
    <location>
        <begin position="1"/>
        <end position="10"/>
    </location>
</feature>
<dbReference type="InterPro" id="IPR015813">
    <property type="entry name" value="Pyrv/PenolPyrv_kinase-like_dom"/>
</dbReference>
<accession>A0A8J4EFD0</accession>
<evidence type="ECO:0000313" key="3">
    <source>
        <dbReference type="EMBL" id="GIJ72684.1"/>
    </source>
</evidence>
<dbReference type="Gene3D" id="3.20.20.60">
    <property type="entry name" value="Phosphoenolpyruvate-binding domains"/>
    <property type="match status" value="1"/>
</dbReference>
<dbReference type="PANTHER" id="PTHR42905">
    <property type="entry name" value="PHOSPHOENOLPYRUVATE CARBOXYLASE"/>
    <property type="match status" value="1"/>
</dbReference>
<sequence>MLTFTGSETPATRLRTALNAPTGSPPVRAVGTSSVLAASVAMEAGFDALWVSGLEVSASRGLPDANVLGSRDLADVVLALTGFCDLPVVVDVDNAGGSTLTARRYANELARAGAAALCLEDSAYPKCNSFSGHREQRIADLELVCAQLMEMRSVVGPETMIIGRTESLIVQLDLSVALDRAARMVDAGADAVLIHSKDPAGREALQVAARWDHRVPLVTVPTAFPHMSWHMLGDAGYRLCIYANQLSRAAISGMRRVAERFVETGVFDDGERLASVQDVLRCGEPEATASL</sequence>
<dbReference type="InterPro" id="IPR040442">
    <property type="entry name" value="Pyrv_kinase-like_dom_sf"/>
</dbReference>
<dbReference type="EMBL" id="BOPH01000104">
    <property type="protein sequence ID" value="GIJ72684.1"/>
    <property type="molecule type" value="Genomic_DNA"/>
</dbReference>
<comment type="similarity">
    <text evidence="1">Belongs to the isocitrate lyase/PEP mutase superfamily. PEP mutase family.</text>
</comment>
<gene>
    <name evidence="3" type="ORF">Voc01_076010</name>
</gene>
<dbReference type="Pfam" id="PF13714">
    <property type="entry name" value="PEP_mutase"/>
    <property type="match status" value="1"/>
</dbReference>
<protein>
    <recommendedName>
        <fullName evidence="5">Phosphoenolpyruvate phosphomutase</fullName>
    </recommendedName>
</protein>
<comment type="caution">
    <text evidence="3">The sequence shown here is derived from an EMBL/GenBank/DDBJ whole genome shotgun (WGS) entry which is preliminary data.</text>
</comment>
<dbReference type="CDD" id="cd00377">
    <property type="entry name" value="ICL_PEPM"/>
    <property type="match status" value="1"/>
</dbReference>
<dbReference type="GO" id="GO:0003824">
    <property type="term" value="F:catalytic activity"/>
    <property type="evidence" value="ECO:0007669"/>
    <property type="project" value="InterPro"/>
</dbReference>
<reference evidence="3" key="1">
    <citation type="submission" date="2021-01" db="EMBL/GenBank/DDBJ databases">
        <title>Whole genome shotgun sequence of Virgisporangium ochraceum NBRC 16418.</title>
        <authorList>
            <person name="Komaki H."/>
            <person name="Tamura T."/>
        </authorList>
    </citation>
    <scope>NUCLEOTIDE SEQUENCE</scope>
    <source>
        <strain evidence="3">NBRC 16418</strain>
    </source>
</reference>
<dbReference type="AlphaFoldDB" id="A0A8J4EFD0"/>
<keyword evidence="4" id="KW-1185">Reference proteome</keyword>
<feature type="region of interest" description="Disordered" evidence="2">
    <location>
        <begin position="1"/>
        <end position="26"/>
    </location>
</feature>
<proteinExistence type="inferred from homology"/>
<name>A0A8J4EFD0_9ACTN</name>
<dbReference type="SUPFAM" id="SSF51621">
    <property type="entry name" value="Phosphoenolpyruvate/pyruvate domain"/>
    <property type="match status" value="1"/>
</dbReference>
<evidence type="ECO:0000256" key="1">
    <source>
        <dbReference type="ARBA" id="ARBA00038455"/>
    </source>
</evidence>
<evidence type="ECO:0000256" key="2">
    <source>
        <dbReference type="SAM" id="MobiDB-lite"/>
    </source>
</evidence>
<dbReference type="PANTHER" id="PTHR42905:SF7">
    <property type="entry name" value="PHOSPHOENOLPYRUVATE PHOSPHOMUTASE"/>
    <property type="match status" value="1"/>
</dbReference>
<dbReference type="Proteomes" id="UP000635606">
    <property type="component" value="Unassembled WGS sequence"/>
</dbReference>
<organism evidence="3 4">
    <name type="scientific">Virgisporangium ochraceum</name>
    <dbReference type="NCBI Taxonomy" id="65505"/>
    <lineage>
        <taxon>Bacteria</taxon>
        <taxon>Bacillati</taxon>
        <taxon>Actinomycetota</taxon>
        <taxon>Actinomycetes</taxon>
        <taxon>Micromonosporales</taxon>
        <taxon>Micromonosporaceae</taxon>
        <taxon>Virgisporangium</taxon>
    </lineage>
</organism>